<dbReference type="SMART" id="SM00935">
    <property type="entry name" value="OmpH"/>
    <property type="match status" value="1"/>
</dbReference>
<name>A0A532UY34_UNCL8</name>
<feature type="chain" id="PRO_5022211759" description="Molecular chaperone Skp" evidence="4">
    <location>
        <begin position="22"/>
        <end position="171"/>
    </location>
</feature>
<dbReference type="InterPro" id="IPR024930">
    <property type="entry name" value="Skp_dom_sf"/>
</dbReference>
<feature type="coiled-coil region" evidence="3">
    <location>
        <begin position="34"/>
        <end position="79"/>
    </location>
</feature>
<dbReference type="GO" id="GO:0051082">
    <property type="term" value="F:unfolded protein binding"/>
    <property type="evidence" value="ECO:0007669"/>
    <property type="project" value="InterPro"/>
</dbReference>
<evidence type="ECO:0000313" key="6">
    <source>
        <dbReference type="Proteomes" id="UP000319619"/>
    </source>
</evidence>
<evidence type="ECO:0000313" key="5">
    <source>
        <dbReference type="EMBL" id="TKJ39809.1"/>
    </source>
</evidence>
<proteinExistence type="inferred from homology"/>
<dbReference type="SUPFAM" id="SSF111384">
    <property type="entry name" value="OmpH-like"/>
    <property type="match status" value="1"/>
</dbReference>
<dbReference type="EMBL" id="NJBN01000007">
    <property type="protein sequence ID" value="TKJ39809.1"/>
    <property type="molecule type" value="Genomic_DNA"/>
</dbReference>
<evidence type="ECO:0000256" key="4">
    <source>
        <dbReference type="SAM" id="SignalP"/>
    </source>
</evidence>
<accession>A0A532UY34</accession>
<dbReference type="GO" id="GO:0005829">
    <property type="term" value="C:cytosol"/>
    <property type="evidence" value="ECO:0007669"/>
    <property type="project" value="TreeGrafter"/>
</dbReference>
<dbReference type="Pfam" id="PF03938">
    <property type="entry name" value="OmpH"/>
    <property type="match status" value="1"/>
</dbReference>
<reference evidence="5 6" key="1">
    <citation type="submission" date="2017-06" db="EMBL/GenBank/DDBJ databases">
        <title>Novel microbial phyla capable of carbon fixation and sulfur reduction in deep-sea sediments.</title>
        <authorList>
            <person name="Huang J."/>
            <person name="Baker B."/>
            <person name="Wang Y."/>
        </authorList>
    </citation>
    <scope>NUCLEOTIDE SEQUENCE [LARGE SCALE GENOMIC DNA]</scope>
    <source>
        <strain evidence="5">B3_LCP</strain>
    </source>
</reference>
<dbReference type="GO" id="GO:0050821">
    <property type="term" value="P:protein stabilization"/>
    <property type="evidence" value="ECO:0007669"/>
    <property type="project" value="TreeGrafter"/>
</dbReference>
<evidence type="ECO:0000256" key="2">
    <source>
        <dbReference type="ARBA" id="ARBA00022729"/>
    </source>
</evidence>
<keyword evidence="3" id="KW-0175">Coiled coil</keyword>
<feature type="signal peptide" evidence="4">
    <location>
        <begin position="1"/>
        <end position="21"/>
    </location>
</feature>
<dbReference type="AlphaFoldDB" id="A0A532UY34"/>
<evidence type="ECO:0000256" key="1">
    <source>
        <dbReference type="ARBA" id="ARBA00009091"/>
    </source>
</evidence>
<comment type="similarity">
    <text evidence="1">Belongs to the Skp family.</text>
</comment>
<evidence type="ECO:0008006" key="7">
    <source>
        <dbReference type="Google" id="ProtNLM"/>
    </source>
</evidence>
<dbReference type="PANTHER" id="PTHR35089:SF1">
    <property type="entry name" value="CHAPERONE PROTEIN SKP"/>
    <property type="match status" value="1"/>
</dbReference>
<gene>
    <name evidence="5" type="ORF">CEE37_11065</name>
</gene>
<dbReference type="PANTHER" id="PTHR35089">
    <property type="entry name" value="CHAPERONE PROTEIN SKP"/>
    <property type="match status" value="1"/>
</dbReference>
<comment type="caution">
    <text evidence="5">The sequence shown here is derived from an EMBL/GenBank/DDBJ whole genome shotgun (WGS) entry which is preliminary data.</text>
</comment>
<protein>
    <recommendedName>
        <fullName evidence="7">Molecular chaperone Skp</fullName>
    </recommendedName>
</protein>
<sequence length="171" mass="20249">MQTRLIFVTLALLIFSTSAFAKDLKVGYINSQQIMVESQEYIEAQRTLDEEQREWYEEAKKMEDEITLLDEEYKNQSLLTSEEKKAERLQEVEKKYMEYQQFQQEIWGETGKLYQRNQELTKPIIDKVNAIIQKIGEESEYDIIFDAALGNIVYARDELDLTKLVLEELND</sequence>
<dbReference type="Gene3D" id="3.30.910.20">
    <property type="entry name" value="Skp domain"/>
    <property type="match status" value="1"/>
</dbReference>
<keyword evidence="2 4" id="KW-0732">Signal</keyword>
<dbReference type="Proteomes" id="UP000319619">
    <property type="component" value="Unassembled WGS sequence"/>
</dbReference>
<evidence type="ECO:0000256" key="3">
    <source>
        <dbReference type="SAM" id="Coils"/>
    </source>
</evidence>
<organism evidence="5 6">
    <name type="scientific">candidate division LCP-89 bacterium B3_LCP</name>
    <dbReference type="NCBI Taxonomy" id="2012998"/>
    <lineage>
        <taxon>Bacteria</taxon>
        <taxon>Pseudomonadati</taxon>
        <taxon>Bacteria division LCP-89</taxon>
    </lineage>
</organism>
<dbReference type="InterPro" id="IPR005632">
    <property type="entry name" value="Chaperone_Skp"/>
</dbReference>